<name>A0A2U8E758_9BACT</name>
<evidence type="ECO:0000256" key="1">
    <source>
        <dbReference type="NCBIfam" id="TIGR00697"/>
    </source>
</evidence>
<reference evidence="3 4" key="1">
    <citation type="journal article" date="2018" name="Syst. Appl. Microbiol.">
        <title>Ereboglobus luteus gen. nov. sp. nov. from cockroach guts, and new insights into the oxygen relationship of the genera Opitutus and Didymococcus (Verrucomicrobia: Opitutaceae).</title>
        <authorList>
            <person name="Tegtmeier D."/>
            <person name="Belitz A."/>
            <person name="Radek R."/>
            <person name="Heimerl T."/>
            <person name="Brune A."/>
        </authorList>
    </citation>
    <scope>NUCLEOTIDE SEQUENCE [LARGE SCALE GENOMIC DNA]</scope>
    <source>
        <strain evidence="3 4">Ho45</strain>
    </source>
</reference>
<dbReference type="PANTHER" id="PTHR34300:SF1">
    <property type="entry name" value="QUEUOSINE PRECURSOR TRANSPORTER"/>
    <property type="match status" value="1"/>
</dbReference>
<protein>
    <recommendedName>
        <fullName evidence="1">Queuosine precursor transporter</fullName>
    </recommendedName>
</protein>
<gene>
    <name evidence="3" type="ORF">CKA38_11610</name>
</gene>
<proteinExistence type="predicted"/>
<dbReference type="KEGG" id="elut:CKA38_11610"/>
<sequence length="165" mass="17897">MAGVVLLSNVLVQYPINDWLTYGAFSYPLTYLVTDVCNRWAGPSLARRVAWVGFVCGVAFSLLAQVQWRVAVASGAAFIVSQLLDIAVFNQLRKKTWWKAPLLGSCVASSIDTLIFFSIAFAGTGLPWITLGAGDLCVKLAMALVLLAPFRAIIGAMGLMPRRTR</sequence>
<keyword evidence="2" id="KW-0472">Membrane</keyword>
<organism evidence="3 4">
    <name type="scientific">Ereboglobus luteus</name>
    <dbReference type="NCBI Taxonomy" id="1796921"/>
    <lineage>
        <taxon>Bacteria</taxon>
        <taxon>Pseudomonadati</taxon>
        <taxon>Verrucomicrobiota</taxon>
        <taxon>Opitutia</taxon>
        <taxon>Opitutales</taxon>
        <taxon>Opitutaceae</taxon>
        <taxon>Ereboglobus</taxon>
    </lineage>
</organism>
<feature type="transmembrane region" description="Helical" evidence="2">
    <location>
        <begin position="102"/>
        <end position="128"/>
    </location>
</feature>
<evidence type="ECO:0000256" key="2">
    <source>
        <dbReference type="SAM" id="Phobius"/>
    </source>
</evidence>
<feature type="transmembrane region" description="Helical" evidence="2">
    <location>
        <begin position="49"/>
        <end position="66"/>
    </location>
</feature>
<dbReference type="Proteomes" id="UP000244896">
    <property type="component" value="Chromosome"/>
</dbReference>
<dbReference type="InterPro" id="IPR003744">
    <property type="entry name" value="YhhQ"/>
</dbReference>
<dbReference type="AlphaFoldDB" id="A0A2U8E758"/>
<dbReference type="NCBIfam" id="TIGR00697">
    <property type="entry name" value="queuosine precursor transporter"/>
    <property type="match status" value="1"/>
</dbReference>
<feature type="transmembrane region" description="Helical" evidence="2">
    <location>
        <begin position="72"/>
        <end position="90"/>
    </location>
</feature>
<feature type="transmembrane region" description="Helical" evidence="2">
    <location>
        <begin position="20"/>
        <end position="37"/>
    </location>
</feature>
<dbReference type="EMBL" id="CP023004">
    <property type="protein sequence ID" value="AWI10660.1"/>
    <property type="molecule type" value="Genomic_DNA"/>
</dbReference>
<keyword evidence="2" id="KW-1133">Transmembrane helix</keyword>
<dbReference type="Pfam" id="PF02592">
    <property type="entry name" value="Vut_1"/>
    <property type="match status" value="1"/>
</dbReference>
<evidence type="ECO:0000313" key="3">
    <source>
        <dbReference type="EMBL" id="AWI10660.1"/>
    </source>
</evidence>
<keyword evidence="4" id="KW-1185">Reference proteome</keyword>
<evidence type="ECO:0000313" key="4">
    <source>
        <dbReference type="Proteomes" id="UP000244896"/>
    </source>
</evidence>
<dbReference type="OrthoDB" id="7065604at2"/>
<accession>A0A2U8E758</accession>
<dbReference type="PANTHER" id="PTHR34300">
    <property type="entry name" value="QUEUOSINE PRECURSOR TRANSPORTER-RELATED"/>
    <property type="match status" value="1"/>
</dbReference>
<keyword evidence="2" id="KW-0812">Transmembrane</keyword>